<gene>
    <name evidence="2" type="ORF">GR170_08275</name>
</gene>
<dbReference type="AlphaFoldDB" id="A0A6L7G2Y8"/>
<keyword evidence="3" id="KW-1185">Reference proteome</keyword>
<keyword evidence="1" id="KW-1133">Transmembrane helix</keyword>
<accession>A0A6L7G2Y8</accession>
<evidence type="ECO:0000256" key="1">
    <source>
        <dbReference type="SAM" id="Phobius"/>
    </source>
</evidence>
<feature type="transmembrane region" description="Helical" evidence="1">
    <location>
        <begin position="26"/>
        <end position="44"/>
    </location>
</feature>
<sequence>MEAPFEATSWNGITGAVYAGYGSSEALWLILCLAMVVVAIFFGWKHEEHAYKATRKKG</sequence>
<comment type="caution">
    <text evidence="2">The sequence shown here is derived from an EMBL/GenBank/DDBJ whole genome shotgun (WGS) entry which is preliminary data.</text>
</comment>
<proteinExistence type="predicted"/>
<protein>
    <submittedName>
        <fullName evidence="2">Uncharacterized protein</fullName>
    </submittedName>
</protein>
<dbReference type="EMBL" id="WUMU01000006">
    <property type="protein sequence ID" value="MXN17827.1"/>
    <property type="molecule type" value="Genomic_DNA"/>
</dbReference>
<dbReference type="Proteomes" id="UP000477911">
    <property type="component" value="Unassembled WGS sequence"/>
</dbReference>
<keyword evidence="1" id="KW-0472">Membrane</keyword>
<name>A0A6L7G2Y8_9RHOB</name>
<dbReference type="RefSeq" id="WP_160893559.1">
    <property type="nucleotide sequence ID" value="NZ_WUMU01000006.1"/>
</dbReference>
<reference evidence="2 3" key="1">
    <citation type="submission" date="2019-12" db="EMBL/GenBank/DDBJ databases">
        <authorList>
            <person name="Li M."/>
        </authorList>
    </citation>
    <scope>NUCLEOTIDE SEQUENCE [LARGE SCALE GENOMIC DNA]</scope>
    <source>
        <strain evidence="2 3">GBMRC 2024</strain>
    </source>
</reference>
<evidence type="ECO:0000313" key="3">
    <source>
        <dbReference type="Proteomes" id="UP000477911"/>
    </source>
</evidence>
<evidence type="ECO:0000313" key="2">
    <source>
        <dbReference type="EMBL" id="MXN17827.1"/>
    </source>
</evidence>
<keyword evidence="1" id="KW-0812">Transmembrane</keyword>
<organism evidence="2 3">
    <name type="scientific">Pseudooceanicola albus</name>
    <dbReference type="NCBI Taxonomy" id="2692189"/>
    <lineage>
        <taxon>Bacteria</taxon>
        <taxon>Pseudomonadati</taxon>
        <taxon>Pseudomonadota</taxon>
        <taxon>Alphaproteobacteria</taxon>
        <taxon>Rhodobacterales</taxon>
        <taxon>Paracoccaceae</taxon>
        <taxon>Pseudooceanicola</taxon>
    </lineage>
</organism>